<dbReference type="Proteomes" id="UP000281813">
    <property type="component" value="Unassembled WGS sequence"/>
</dbReference>
<sequence length="110" mass="12997">MVKKMKKYMLMFGMILSVSLVAFSTQVVAEEVLENPIPQVKHNWVEYSTGFDEIEAGTHEYTYWKNFIKRTRTCLITHKIKTVVYYCDLHDHTKSETFLDEVIHSHQHSD</sequence>
<keyword evidence="1" id="KW-0732">Signal</keyword>
<evidence type="ECO:0000256" key="1">
    <source>
        <dbReference type="SAM" id="SignalP"/>
    </source>
</evidence>
<proteinExistence type="predicted"/>
<organism evidence="2 3">
    <name type="scientific">Oceanobacillus bengalensis</name>
    <dbReference type="NCBI Taxonomy" id="1435466"/>
    <lineage>
        <taxon>Bacteria</taxon>
        <taxon>Bacillati</taxon>
        <taxon>Bacillota</taxon>
        <taxon>Bacilli</taxon>
        <taxon>Bacillales</taxon>
        <taxon>Bacillaceae</taxon>
        <taxon>Oceanobacillus</taxon>
    </lineage>
</organism>
<reference evidence="2 3" key="1">
    <citation type="journal article" date="2015" name="Antonie Van Leeuwenhoek">
        <title>Oceanobacillus bengalensis sp. nov., a bacterium isolated from seawater of the Bay of Bengal.</title>
        <authorList>
            <person name="Yongchang O."/>
            <person name="Xiang W."/>
            <person name="Wang G."/>
        </authorList>
    </citation>
    <scope>NUCLEOTIDE SEQUENCE [LARGE SCALE GENOMIC DNA]</scope>
    <source>
        <strain evidence="2 3">MCCC 1K00260</strain>
    </source>
</reference>
<feature type="chain" id="PRO_5019762976" evidence="1">
    <location>
        <begin position="30"/>
        <end position="110"/>
    </location>
</feature>
<accession>A0A494Z3K8</accession>
<keyword evidence="3" id="KW-1185">Reference proteome</keyword>
<gene>
    <name evidence="2" type="ORF">D8M05_06900</name>
</gene>
<evidence type="ECO:0000313" key="2">
    <source>
        <dbReference type="EMBL" id="RKQ16599.1"/>
    </source>
</evidence>
<protein>
    <submittedName>
        <fullName evidence="2">Uncharacterized protein</fullName>
    </submittedName>
</protein>
<name>A0A494Z3K8_9BACI</name>
<feature type="signal peptide" evidence="1">
    <location>
        <begin position="1"/>
        <end position="29"/>
    </location>
</feature>
<dbReference type="AlphaFoldDB" id="A0A494Z3K8"/>
<comment type="caution">
    <text evidence="2">The sequence shown here is derived from an EMBL/GenBank/DDBJ whole genome shotgun (WGS) entry which is preliminary data.</text>
</comment>
<evidence type="ECO:0000313" key="3">
    <source>
        <dbReference type="Proteomes" id="UP000281813"/>
    </source>
</evidence>
<dbReference type="EMBL" id="RBZO01000008">
    <property type="protein sequence ID" value="RKQ16599.1"/>
    <property type="molecule type" value="Genomic_DNA"/>
</dbReference>